<dbReference type="EMBL" id="MNUE01000003">
    <property type="protein sequence ID" value="OJD38950.1"/>
    <property type="molecule type" value="Genomic_DNA"/>
</dbReference>
<dbReference type="Pfam" id="PF26639">
    <property type="entry name" value="Het-6_barrel"/>
    <property type="match status" value="1"/>
</dbReference>
<name>A0A1J9RBG3_9PEZI</name>
<evidence type="ECO:0000313" key="3">
    <source>
        <dbReference type="Proteomes" id="UP000183809"/>
    </source>
</evidence>
<keyword evidence="3" id="KW-1185">Reference proteome</keyword>
<accession>A0A1J9RBG3</accession>
<dbReference type="Proteomes" id="UP000183809">
    <property type="component" value="Unassembled WGS sequence"/>
</dbReference>
<evidence type="ECO:0000259" key="1">
    <source>
        <dbReference type="Pfam" id="PF06985"/>
    </source>
</evidence>
<dbReference type="OrthoDB" id="3553147at2759"/>
<gene>
    <name evidence="2" type="ORF">BKCO1_30007</name>
</gene>
<dbReference type="InterPro" id="IPR052895">
    <property type="entry name" value="HetReg/Transcr_Mod"/>
</dbReference>
<proteinExistence type="predicted"/>
<dbReference type="RefSeq" id="XP_020134561.1">
    <property type="nucleotide sequence ID" value="XM_020274232.1"/>
</dbReference>
<dbReference type="GeneID" id="31014493"/>
<sequence length="716" mass="80129">MATHGLYYTPIPPGARKFRILTLNPSQDASAAVECFLESAFLDDPPDYEALSYVWGDPERTHSVTIDGKTVRITNNLHVALRHLRLPDRRRKLWVDALCIDQQNTDERDSQVLHMREIYQRCSVDLLWLGEDASILENGASAMETIGTITRLEKSVREDFSSYYSLEEALNEPPGDWAGILEKLFRKPPVWQRVWIMQEVSLAPRVVLVAGCATLPWERIDDFLDVDNHIAAYGLPDAFHTPFGHSWTLRRQLEYCLAHAQILAHQRRICAQQQAAQSEQQDDVHLHRLHHPTSSSSLHNILARFRYCHATDPRDRVFALLNLSSDPLSLTPTYHDPVAAVYTKAAAALINAAGNLDLLCQGPWTLGTSQQHPLRNPDLPSWVPDFANPGAFKILFAQRGIYNASGEGRNFLAGPSSSSSSSSLPVPVQLQMQQGTAGGRGGLLLDACLSVADLALVRRPRRSEWEWCECALAWMPNEVLEAGIAAGNASLMPFLKPEGNEEAEAEAEAEALVGEGSRATSGLRWTRGKRYGGPERMGVEGEGSAWGAFETYWRTLMLDCTRYPVRRLREENVKELRPKFAAWLMAPVGVKHSEWTRVEIDSEGRTRCRSKKDLAKQARDDVRKHLSQLEDWVFAILENGRYAMVPPDAEKGDKIVVLKGAKTPVVLREATKERKGNQGPMRQEWTFVGPCYVHGLMDGNAVTMEDGLSGEQFLIV</sequence>
<dbReference type="AlphaFoldDB" id="A0A1J9RBG3"/>
<dbReference type="Pfam" id="PF06985">
    <property type="entry name" value="HET"/>
    <property type="match status" value="1"/>
</dbReference>
<dbReference type="PANTHER" id="PTHR24148">
    <property type="entry name" value="ANKYRIN REPEAT DOMAIN-CONTAINING PROTEIN 39 HOMOLOG-RELATED"/>
    <property type="match status" value="1"/>
</dbReference>
<organism evidence="2 3">
    <name type="scientific">Diplodia corticola</name>
    <dbReference type="NCBI Taxonomy" id="236234"/>
    <lineage>
        <taxon>Eukaryota</taxon>
        <taxon>Fungi</taxon>
        <taxon>Dikarya</taxon>
        <taxon>Ascomycota</taxon>
        <taxon>Pezizomycotina</taxon>
        <taxon>Dothideomycetes</taxon>
        <taxon>Dothideomycetes incertae sedis</taxon>
        <taxon>Botryosphaeriales</taxon>
        <taxon>Botryosphaeriaceae</taxon>
        <taxon>Diplodia</taxon>
    </lineage>
</organism>
<reference evidence="2 3" key="1">
    <citation type="submission" date="2016-10" db="EMBL/GenBank/DDBJ databases">
        <title>Proteomics and genomics reveal pathogen-plant mechanisms compatible with a hemibiotrophic lifestyle of Diplodia corticola.</title>
        <authorList>
            <person name="Fernandes I."/>
            <person name="De Jonge R."/>
            <person name="Van De Peer Y."/>
            <person name="Devreese B."/>
            <person name="Alves A."/>
            <person name="Esteves A.C."/>
        </authorList>
    </citation>
    <scope>NUCLEOTIDE SEQUENCE [LARGE SCALE GENOMIC DNA]</scope>
    <source>
        <strain evidence="2 3">CBS 112549</strain>
    </source>
</reference>
<protein>
    <submittedName>
        <fullName evidence="2">Heterokaryon incompatibility protein</fullName>
    </submittedName>
</protein>
<feature type="domain" description="Heterokaryon incompatibility" evidence="1">
    <location>
        <begin position="48"/>
        <end position="199"/>
    </location>
</feature>
<dbReference type="InterPro" id="IPR010730">
    <property type="entry name" value="HET"/>
</dbReference>
<dbReference type="PANTHER" id="PTHR24148:SF77">
    <property type="entry name" value="HETEROKARYON INCOMPATIBILITY DOMAIN-CONTAINING PROTEIN"/>
    <property type="match status" value="1"/>
</dbReference>
<comment type="caution">
    <text evidence="2">The sequence shown here is derived from an EMBL/GenBank/DDBJ whole genome shotgun (WGS) entry which is preliminary data.</text>
</comment>
<evidence type="ECO:0000313" key="2">
    <source>
        <dbReference type="EMBL" id="OJD38950.1"/>
    </source>
</evidence>